<organism evidence="1 2">
    <name type="scientific">Strongyloides stercoralis</name>
    <name type="common">Threadworm</name>
    <dbReference type="NCBI Taxonomy" id="6248"/>
    <lineage>
        <taxon>Eukaryota</taxon>
        <taxon>Metazoa</taxon>
        <taxon>Ecdysozoa</taxon>
        <taxon>Nematoda</taxon>
        <taxon>Chromadorea</taxon>
        <taxon>Rhabditida</taxon>
        <taxon>Tylenchina</taxon>
        <taxon>Panagrolaimomorpha</taxon>
        <taxon>Strongyloidoidea</taxon>
        <taxon>Strongyloididae</taxon>
        <taxon>Strongyloides</taxon>
    </lineage>
</organism>
<accession>A0AAF5DIU2</accession>
<evidence type="ECO:0000313" key="1">
    <source>
        <dbReference type="Proteomes" id="UP000035681"/>
    </source>
</evidence>
<dbReference type="AlphaFoldDB" id="A0AAF5DIU2"/>
<dbReference type="WBParaSite" id="TCONS_00012395.p1">
    <property type="protein sequence ID" value="TCONS_00012395.p1"/>
    <property type="gene ID" value="XLOC_008062"/>
</dbReference>
<sequence length="898" mass="104496">MTYSYRFECNLPLTKLNEYSSKTDLKDGVIFTNVVGGSLCSKDLMIFSTMESPNTQYSSIKELICDIMFKYKENGIQYLNKAIKQLKFYNFVDEGCRKRLDESIYADCLVSAFLKVNILIFEEYCSPKQLLEPLLYLNILNKEKINDWPIICIKYNKNKQFQLVFKAILATKDNFTNFLISNVMPNFDELVQKKIEIKRMYDRFFPAPYNTSDWDMLKTIDDCLINYSGIFINGYKPIRKSHKILGLGTNKGCIISNAEPNRKIEASKSILLLLKNYFFGKNKNNEFLVLFHEIKQRMKFYQLIKQIENENLLLFLGVLSQSLKINLCLLRNQHFISFRNIISKNKLAENCTDPIIAVMEVENTFCIVNKVTMGDNRNLHFPFAHSIIEELFFKHIKNANGNVLDINLDQLCDDIVENDPISFEKQLCNKNRFLKKLESHAADLAFRIRFPIHEKDRYNVYCEKIKDINLNTVSFTINKNNNIQNNDACVVIENENICNYQKNGSNNEFNKKQSNGLKRPYGKISEIINDNRNIVTDDHDVEIEDELVDIETIEQCTNTDIECSSLQPPGKIEKGDKNTIKWIPNEDAFTFIKGMKPKDNEKIVTRTVKVNWSNLIKKCLQKDPVTPKKYDIFKRNVFKIWEDIIDQEMITQDEEYGKIELDVDGFDHLIDNGIEIIGMLSERKYTDQIIVKVNPSDYKINCLVYIYNLSMKTSLENDDKETNGKKNSSNKCELFKHYYRCTNCKKIGDEYNKNVKLGKYGSDVPEKPKGATIIKTFKGNLCIDTRTGKNKNHCKGCKPISLLVVLADQFDKKVKILSSRKYVTFEAAYQRMLAGVMELAEIHGIQYERILEHCLSKEKLREQCVKLDEFYKSKQKSVVITPNHNFPFKKKGNKSLFR</sequence>
<proteinExistence type="predicted"/>
<name>A0AAF5DIU2_STRER</name>
<evidence type="ECO:0000313" key="2">
    <source>
        <dbReference type="WBParaSite" id="TCONS_00012395.p1"/>
    </source>
</evidence>
<dbReference type="Proteomes" id="UP000035681">
    <property type="component" value="Unplaced"/>
</dbReference>
<reference evidence="2" key="1">
    <citation type="submission" date="2024-02" db="UniProtKB">
        <authorList>
            <consortium name="WormBaseParasite"/>
        </authorList>
    </citation>
    <scope>IDENTIFICATION</scope>
</reference>
<keyword evidence="1" id="KW-1185">Reference proteome</keyword>
<protein>
    <submittedName>
        <fullName evidence="2">Uncharacterized protein</fullName>
    </submittedName>
</protein>